<comment type="caution">
    <text evidence="4">The sequence shown here is derived from an EMBL/GenBank/DDBJ whole genome shotgun (WGS) entry which is preliminary data.</text>
</comment>
<name>A0ABS2ALS4_9ACTN</name>
<dbReference type="PANTHER" id="PTHR30461">
    <property type="entry name" value="DNA-INVERTASE FROM LAMBDOID PROPHAGE"/>
    <property type="match status" value="1"/>
</dbReference>
<dbReference type="InterPro" id="IPR011109">
    <property type="entry name" value="DNA_bind_recombinase_dom"/>
</dbReference>
<dbReference type="RefSeq" id="WP_203380146.1">
    <property type="nucleotide sequence ID" value="NZ_JAENHP010000013.1"/>
</dbReference>
<protein>
    <submittedName>
        <fullName evidence="4">Recombinase family protein</fullName>
    </submittedName>
</protein>
<feature type="domain" description="Resolvase/invertase-type recombinase catalytic" evidence="2">
    <location>
        <begin position="2"/>
        <end position="149"/>
    </location>
</feature>
<evidence type="ECO:0000259" key="3">
    <source>
        <dbReference type="PROSITE" id="PS51737"/>
    </source>
</evidence>
<dbReference type="Proteomes" id="UP000632138">
    <property type="component" value="Unassembled WGS sequence"/>
</dbReference>
<dbReference type="CDD" id="cd00338">
    <property type="entry name" value="Ser_Recombinase"/>
    <property type="match status" value="1"/>
</dbReference>
<keyword evidence="1" id="KW-0175">Coiled coil</keyword>
<dbReference type="Gene3D" id="3.90.1750.20">
    <property type="entry name" value="Putative Large Serine Recombinase, Chain B, Domain 2"/>
    <property type="match status" value="1"/>
</dbReference>
<gene>
    <name evidence="4" type="ORF">JIG36_32095</name>
</gene>
<feature type="domain" description="Recombinase" evidence="3">
    <location>
        <begin position="157"/>
        <end position="257"/>
    </location>
</feature>
<dbReference type="SUPFAM" id="SSF53041">
    <property type="entry name" value="Resolvase-like"/>
    <property type="match status" value="1"/>
</dbReference>
<accession>A0ABS2ALS4</accession>
<dbReference type="PROSITE" id="PS51736">
    <property type="entry name" value="RECOMBINASES_3"/>
    <property type="match status" value="1"/>
</dbReference>
<evidence type="ECO:0000256" key="1">
    <source>
        <dbReference type="SAM" id="Coils"/>
    </source>
</evidence>
<evidence type="ECO:0000259" key="2">
    <source>
        <dbReference type="PROSITE" id="PS51736"/>
    </source>
</evidence>
<dbReference type="Gene3D" id="3.40.50.1390">
    <property type="entry name" value="Resolvase, N-terminal catalytic domain"/>
    <property type="match status" value="1"/>
</dbReference>
<reference evidence="4 5" key="1">
    <citation type="submission" date="2021-01" db="EMBL/GenBank/DDBJ databases">
        <title>Actinoplanes sp. nov. LDG1-06 isolated from lichen.</title>
        <authorList>
            <person name="Saeng-In P."/>
            <person name="Phongsopitanun W."/>
            <person name="Kanchanasin P."/>
            <person name="Yuki M."/>
            <person name="Kudo T."/>
            <person name="Ohkuma M."/>
            <person name="Tanasupawat S."/>
        </authorList>
    </citation>
    <scope>NUCLEOTIDE SEQUENCE [LARGE SCALE GENOMIC DNA]</scope>
    <source>
        <strain evidence="4 5">LDG1-06</strain>
    </source>
</reference>
<sequence length="462" mass="51200">MRAGVYGRQSSNKAKSIAEQIDAGHQVIGDEGWTHAGDYSDGRSASRYATKGRDDWARVLTDVQAANLDVLILWESSRGDRTAETWLAFLSDCRRGKVRIYVIKDERLYDLNKARDWKTLAEDGITSAYESELLSLRTKRGHAGAAAAGLPPGGPVPYGYARQFDTETGKRLGWVPKQPEAANVVTIFKRVGAGDPIMRIGKDLGLTTNAVRRIARNRLYLGIRVHNGREHKGTWESLVTPAAFRDAQAVLSNPDRRITRPGRQKHLLSYLAVCAVCEAPIEQAVGFYRCSVKRCVSAPLADIDAMLTKIFRERLARPDALRAMAVGDEDAAQRAQDEADRLKMQLAEWEAIAKRGKDSPARVAAIMAGLEDQIEGLEREARAARLPAVLRDVLDDPHPNLTAKWDNATVVGRRQIVKALADVRIGKGLPGRTPDIEREHRAFQRLAPSRWHGDPLTWGVLE</sequence>
<proteinExistence type="predicted"/>
<organism evidence="4 5">
    <name type="scientific">Paractinoplanes ovalisporus</name>
    <dbReference type="NCBI Taxonomy" id="2810368"/>
    <lineage>
        <taxon>Bacteria</taxon>
        <taxon>Bacillati</taxon>
        <taxon>Actinomycetota</taxon>
        <taxon>Actinomycetes</taxon>
        <taxon>Micromonosporales</taxon>
        <taxon>Micromonosporaceae</taxon>
        <taxon>Paractinoplanes</taxon>
    </lineage>
</organism>
<dbReference type="InterPro" id="IPR006119">
    <property type="entry name" value="Resolv_N"/>
</dbReference>
<evidence type="ECO:0000313" key="5">
    <source>
        <dbReference type="Proteomes" id="UP000632138"/>
    </source>
</evidence>
<keyword evidence="5" id="KW-1185">Reference proteome</keyword>
<dbReference type="SMART" id="SM00857">
    <property type="entry name" value="Resolvase"/>
    <property type="match status" value="1"/>
</dbReference>
<dbReference type="InterPro" id="IPR036162">
    <property type="entry name" value="Resolvase-like_N_sf"/>
</dbReference>
<dbReference type="InterPro" id="IPR050639">
    <property type="entry name" value="SSR_resolvase"/>
</dbReference>
<evidence type="ECO:0000313" key="4">
    <source>
        <dbReference type="EMBL" id="MBM2620166.1"/>
    </source>
</evidence>
<dbReference type="PANTHER" id="PTHR30461:SF23">
    <property type="entry name" value="DNA RECOMBINASE-RELATED"/>
    <property type="match status" value="1"/>
</dbReference>
<dbReference type="PROSITE" id="PS51737">
    <property type="entry name" value="RECOMBINASE_DNA_BIND"/>
    <property type="match status" value="1"/>
</dbReference>
<dbReference type="Pfam" id="PF00239">
    <property type="entry name" value="Resolvase"/>
    <property type="match status" value="1"/>
</dbReference>
<feature type="coiled-coil region" evidence="1">
    <location>
        <begin position="325"/>
        <end position="352"/>
    </location>
</feature>
<dbReference type="InterPro" id="IPR038109">
    <property type="entry name" value="DNA_bind_recomb_sf"/>
</dbReference>
<dbReference type="EMBL" id="JAENHP010000013">
    <property type="protein sequence ID" value="MBM2620166.1"/>
    <property type="molecule type" value="Genomic_DNA"/>
</dbReference>